<feature type="transmembrane region" description="Helical" evidence="7">
    <location>
        <begin position="150"/>
        <end position="171"/>
    </location>
</feature>
<keyword evidence="9" id="KW-1185">Reference proteome</keyword>
<keyword evidence="5 7" id="KW-1133">Transmembrane helix</keyword>
<evidence type="ECO:0000256" key="7">
    <source>
        <dbReference type="SAM" id="Phobius"/>
    </source>
</evidence>
<keyword evidence="4 7" id="KW-0812">Transmembrane</keyword>
<comment type="subcellular location">
    <subcellularLocation>
        <location evidence="1">Cell inner membrane</location>
        <topology evidence="1">Multi-pass membrane protein</topology>
    </subcellularLocation>
</comment>
<evidence type="ECO:0000256" key="1">
    <source>
        <dbReference type="ARBA" id="ARBA00004429"/>
    </source>
</evidence>
<keyword evidence="6 7" id="KW-0472">Membrane</keyword>
<feature type="transmembrane region" description="Helical" evidence="7">
    <location>
        <begin position="210"/>
        <end position="228"/>
    </location>
</feature>
<feature type="transmembrane region" description="Helical" evidence="7">
    <location>
        <begin position="429"/>
        <end position="448"/>
    </location>
</feature>
<dbReference type="PANTHER" id="PTHR43549">
    <property type="entry name" value="MULTIDRUG RESISTANCE PROTEIN YPNP-RELATED"/>
    <property type="match status" value="1"/>
</dbReference>
<keyword evidence="2" id="KW-0813">Transport</keyword>
<feature type="transmembrane region" description="Helical" evidence="7">
    <location>
        <begin position="364"/>
        <end position="391"/>
    </location>
</feature>
<feature type="transmembrane region" description="Helical" evidence="7">
    <location>
        <begin position="331"/>
        <end position="358"/>
    </location>
</feature>
<dbReference type="Pfam" id="PF01554">
    <property type="entry name" value="MatE"/>
    <property type="match status" value="2"/>
</dbReference>
<dbReference type="EMBL" id="JAUSVX010000006">
    <property type="protein sequence ID" value="MDQ0470420.1"/>
    <property type="molecule type" value="Genomic_DNA"/>
</dbReference>
<organism evidence="8 9">
    <name type="scientific">Labrys wisconsinensis</name>
    <dbReference type="NCBI Taxonomy" id="425677"/>
    <lineage>
        <taxon>Bacteria</taxon>
        <taxon>Pseudomonadati</taxon>
        <taxon>Pseudomonadota</taxon>
        <taxon>Alphaproteobacteria</taxon>
        <taxon>Hyphomicrobiales</taxon>
        <taxon>Xanthobacteraceae</taxon>
        <taxon>Labrys</taxon>
    </lineage>
</organism>
<feature type="transmembrane region" description="Helical" evidence="7">
    <location>
        <begin position="292"/>
        <end position="311"/>
    </location>
</feature>
<keyword evidence="3" id="KW-1003">Cell membrane</keyword>
<evidence type="ECO:0000256" key="4">
    <source>
        <dbReference type="ARBA" id="ARBA00022692"/>
    </source>
</evidence>
<evidence type="ECO:0000313" key="9">
    <source>
        <dbReference type="Proteomes" id="UP001242480"/>
    </source>
</evidence>
<dbReference type="RefSeq" id="WP_307274389.1">
    <property type="nucleotide sequence ID" value="NZ_JAUSVX010000006.1"/>
</dbReference>
<reference evidence="8 9" key="1">
    <citation type="submission" date="2023-07" db="EMBL/GenBank/DDBJ databases">
        <title>Genomic Encyclopedia of Type Strains, Phase IV (KMG-IV): sequencing the most valuable type-strain genomes for metagenomic binning, comparative biology and taxonomic classification.</title>
        <authorList>
            <person name="Goeker M."/>
        </authorList>
    </citation>
    <scope>NUCLEOTIDE SEQUENCE [LARGE SCALE GENOMIC DNA]</scope>
    <source>
        <strain evidence="8 9">DSM 19619</strain>
    </source>
</reference>
<dbReference type="InterPro" id="IPR002528">
    <property type="entry name" value="MATE_fam"/>
</dbReference>
<feature type="transmembrane region" description="Helical" evidence="7">
    <location>
        <begin position="183"/>
        <end position="204"/>
    </location>
</feature>
<dbReference type="PANTHER" id="PTHR43549:SF3">
    <property type="entry name" value="MULTIDRUG RESISTANCE PROTEIN YPNP-RELATED"/>
    <property type="match status" value="1"/>
</dbReference>
<proteinExistence type="predicted"/>
<evidence type="ECO:0000256" key="3">
    <source>
        <dbReference type="ARBA" id="ARBA00022475"/>
    </source>
</evidence>
<accession>A0ABU0J830</accession>
<dbReference type="InterPro" id="IPR048279">
    <property type="entry name" value="MdtK-like"/>
</dbReference>
<gene>
    <name evidence="8" type="ORF">QO011_003439</name>
</gene>
<feature type="transmembrane region" description="Helical" evidence="7">
    <location>
        <begin position="67"/>
        <end position="91"/>
    </location>
</feature>
<evidence type="ECO:0000256" key="5">
    <source>
        <dbReference type="ARBA" id="ARBA00022989"/>
    </source>
</evidence>
<evidence type="ECO:0000256" key="2">
    <source>
        <dbReference type="ARBA" id="ARBA00022448"/>
    </source>
</evidence>
<feature type="transmembrane region" description="Helical" evidence="7">
    <location>
        <begin position="112"/>
        <end position="130"/>
    </location>
</feature>
<evidence type="ECO:0000313" key="8">
    <source>
        <dbReference type="EMBL" id="MDQ0470420.1"/>
    </source>
</evidence>
<comment type="caution">
    <text evidence="8">The sequence shown here is derived from an EMBL/GenBank/DDBJ whole genome shotgun (WGS) entry which is preliminary data.</text>
</comment>
<dbReference type="InterPro" id="IPR052031">
    <property type="entry name" value="Membrane_Transporter-Flippase"/>
</dbReference>
<feature type="transmembrane region" description="Helical" evidence="7">
    <location>
        <begin position="249"/>
        <end position="272"/>
    </location>
</feature>
<name>A0ABU0J830_9HYPH</name>
<dbReference type="Proteomes" id="UP001242480">
    <property type="component" value="Unassembled WGS sequence"/>
</dbReference>
<feature type="transmembrane region" description="Helical" evidence="7">
    <location>
        <begin position="30"/>
        <end position="55"/>
    </location>
</feature>
<sequence>MPDSATTLDAAAPPERAAPKFVHGSTARHVVVMTATASLGLMAIFVVDLLNLFYIARLGDTVLTAAVGYASTILFVTTSICIGLMIATGALCSRALGAGDRPLARRLAASSIFWMFAVTMAVALVSLPLIRPMLAALGAMGRTLDVAATYLTIATPTVPVMGLGMAFAGVLRSVGDARRAMYVTLSGAVVAAVLDPLLILFLGWGVPGAAVVLVFSRLVVAYVGYRGAVRLHDLVARPTLAAARADAPAIAAIAGPAVLANLATPVAAGYMTAVLSPFGDAAIAANAVMGRLVPVCFGAVFALSGAVGPILGQNLGAGRLDRVRRTLTDSFLLVTAYVVAVWVVLALARHGVVAVFGITDRGAAALVEFFCLFVAGSWVFHGLLFVANAAFNNLGFPLTSTGFNWGKATLGTVPFAMAGAAWWGAEGALAGQGVGAVLFGLAAVRAAYRAVGRLAVGD</sequence>
<dbReference type="PIRSF" id="PIRSF006603">
    <property type="entry name" value="DinF"/>
    <property type="match status" value="1"/>
</dbReference>
<evidence type="ECO:0000256" key="6">
    <source>
        <dbReference type="ARBA" id="ARBA00023136"/>
    </source>
</evidence>
<protein>
    <submittedName>
        <fullName evidence="8">MATE family efflux protein</fullName>
    </submittedName>
</protein>